<keyword evidence="3" id="KW-0862">Zinc</keyword>
<evidence type="ECO:0000256" key="5">
    <source>
        <dbReference type="SAM" id="MobiDB-lite"/>
    </source>
</evidence>
<evidence type="ECO:0000256" key="3">
    <source>
        <dbReference type="ARBA" id="ARBA00022833"/>
    </source>
</evidence>
<dbReference type="AlphaFoldDB" id="B8ADU4"/>
<dbReference type="PROSITE" id="PS50966">
    <property type="entry name" value="ZF_SWIM"/>
    <property type="match status" value="1"/>
</dbReference>
<keyword evidence="2 4" id="KW-0863">Zinc-finger</keyword>
<name>B8ADU4_ORYSI</name>
<sequence>MSGPVVPLASTAQGPCEPSPGSGPLPVSAAASDPPAPSSSVPAGGREPSASGLPPAVTPQLGDHDQGGLPNCVPKVGMTFNSENEAYDFYNSYARNVGFSIRKNHANTRADGSLCSKYFLCSNEGQPVASTTQPGRKKRSSTRSDCKARLQFYISQEGIWTVQKVELDHNHYLVSPDKSHMLRSQRRLTPSYQQIVNEMRQEGITAADMQRVFRQWSRGAENVHLLKKDTQRKYLQPSYAQKLLEYLKNKQTKNPSFFYAVQLNDDGRIANFFWTDCQAIVDYACFGDVVSFDTTFETNKFEMPFAPFVGTNHHKQPILFGASLIYDESSESFNWLFQTFLMAMSGKQPATIFTDPSAEIIKSVRLVFPNSSHRLCLRHICHNAVKHLNHVICNHPEFLSDFKRRIYEERSVTFFDLKWKELVNAYNLDGNDWMNNLYAMREKWAAVYSRDSFYADMMTIQNAEGTSDALKNFRRKLCLPEFLEEYEKCITSFRQNELEADYNSRQTSPVPYVPDLPMLKTAAESYTRNLYSHFEEEFKKLFTLSCSLLSQDRTISTYKLTPLNSEEEAYVVFNSEDTTVSCSCRMYECTGMLCKHALRVLNYSNIFTFPSHYVYKRWTKYAKAGLFGCRNNSQSGNGSSMLRCACISQKMHSVALRYSMSEKALQFLESGVDKLTCEVENLLSHINLNGNGNDTGQSSGFCNGAMAESLGHSESMYSEGA</sequence>
<feature type="compositionally biased region" description="Low complexity" evidence="5">
    <location>
        <begin position="26"/>
        <end position="43"/>
    </location>
</feature>
<evidence type="ECO:0000256" key="2">
    <source>
        <dbReference type="ARBA" id="ARBA00022771"/>
    </source>
</evidence>
<feature type="region of interest" description="Disordered" evidence="5">
    <location>
        <begin position="1"/>
        <end position="70"/>
    </location>
</feature>
<dbReference type="Proteomes" id="UP000007015">
    <property type="component" value="Chromosome 2"/>
</dbReference>
<dbReference type="PANTHER" id="PTHR47718">
    <property type="entry name" value="OS01G0519700 PROTEIN"/>
    <property type="match status" value="1"/>
</dbReference>
<keyword evidence="8" id="KW-1185">Reference proteome</keyword>
<dbReference type="Pfam" id="PF03101">
    <property type="entry name" value="FAR1"/>
    <property type="match status" value="1"/>
</dbReference>
<accession>B8ADU4</accession>
<keyword evidence="1" id="KW-0479">Metal-binding</keyword>
<evidence type="ECO:0000259" key="6">
    <source>
        <dbReference type="PROSITE" id="PS50966"/>
    </source>
</evidence>
<dbReference type="PANTHER" id="PTHR47718:SF7">
    <property type="entry name" value="PROTEIN FAR1-RELATED SEQUENCE"/>
    <property type="match status" value="1"/>
</dbReference>
<dbReference type="OMA" id="CLRHICH"/>
<dbReference type="STRING" id="39946.B8ADU4"/>
<proteinExistence type="predicted"/>
<evidence type="ECO:0000313" key="8">
    <source>
        <dbReference type="Proteomes" id="UP000007015"/>
    </source>
</evidence>
<dbReference type="InterPro" id="IPR006564">
    <property type="entry name" value="Znf_PMZ"/>
</dbReference>
<dbReference type="SMART" id="SM00575">
    <property type="entry name" value="ZnF_PMZ"/>
    <property type="match status" value="1"/>
</dbReference>
<evidence type="ECO:0000256" key="4">
    <source>
        <dbReference type="PROSITE-ProRule" id="PRU00325"/>
    </source>
</evidence>
<dbReference type="Pfam" id="PF04434">
    <property type="entry name" value="SWIM"/>
    <property type="match status" value="1"/>
</dbReference>
<gene>
    <name evidence="7" type="ORF">OsI_06289</name>
</gene>
<dbReference type="Gramene" id="BGIOSGA006918-TA">
    <property type="protein sequence ID" value="BGIOSGA006918-PA"/>
    <property type="gene ID" value="BGIOSGA006918"/>
</dbReference>
<evidence type="ECO:0000313" key="7">
    <source>
        <dbReference type="EMBL" id="EEC72703.1"/>
    </source>
</evidence>
<organism evidence="7 8">
    <name type="scientific">Oryza sativa subsp. indica</name>
    <name type="common">Rice</name>
    <dbReference type="NCBI Taxonomy" id="39946"/>
    <lineage>
        <taxon>Eukaryota</taxon>
        <taxon>Viridiplantae</taxon>
        <taxon>Streptophyta</taxon>
        <taxon>Embryophyta</taxon>
        <taxon>Tracheophyta</taxon>
        <taxon>Spermatophyta</taxon>
        <taxon>Magnoliopsida</taxon>
        <taxon>Liliopsida</taxon>
        <taxon>Poales</taxon>
        <taxon>Poaceae</taxon>
        <taxon>BOP clade</taxon>
        <taxon>Oryzoideae</taxon>
        <taxon>Oryzeae</taxon>
        <taxon>Oryzinae</taxon>
        <taxon>Oryza</taxon>
        <taxon>Oryza sativa</taxon>
    </lineage>
</organism>
<feature type="domain" description="SWIM-type" evidence="6">
    <location>
        <begin position="570"/>
        <end position="605"/>
    </location>
</feature>
<dbReference type="HOGENOM" id="CLU_008459_9_1_1"/>
<dbReference type="EMBL" id="CM000127">
    <property type="protein sequence ID" value="EEC72703.1"/>
    <property type="molecule type" value="Genomic_DNA"/>
</dbReference>
<dbReference type="Pfam" id="PF10551">
    <property type="entry name" value="MULE"/>
    <property type="match status" value="1"/>
</dbReference>
<protein>
    <recommendedName>
        <fullName evidence="6">SWIM-type domain-containing protein</fullName>
    </recommendedName>
</protein>
<reference evidence="7 8" key="1">
    <citation type="journal article" date="2005" name="PLoS Biol.">
        <title>The genomes of Oryza sativa: a history of duplications.</title>
        <authorList>
            <person name="Yu J."/>
            <person name="Wang J."/>
            <person name="Lin W."/>
            <person name="Li S."/>
            <person name="Li H."/>
            <person name="Zhou J."/>
            <person name="Ni P."/>
            <person name="Dong W."/>
            <person name="Hu S."/>
            <person name="Zeng C."/>
            <person name="Zhang J."/>
            <person name="Zhang Y."/>
            <person name="Li R."/>
            <person name="Xu Z."/>
            <person name="Li S."/>
            <person name="Li X."/>
            <person name="Zheng H."/>
            <person name="Cong L."/>
            <person name="Lin L."/>
            <person name="Yin J."/>
            <person name="Geng J."/>
            <person name="Li G."/>
            <person name="Shi J."/>
            <person name="Liu J."/>
            <person name="Lv H."/>
            <person name="Li J."/>
            <person name="Wang J."/>
            <person name="Deng Y."/>
            <person name="Ran L."/>
            <person name="Shi X."/>
            <person name="Wang X."/>
            <person name="Wu Q."/>
            <person name="Li C."/>
            <person name="Ren X."/>
            <person name="Wang J."/>
            <person name="Wang X."/>
            <person name="Li D."/>
            <person name="Liu D."/>
            <person name="Zhang X."/>
            <person name="Ji Z."/>
            <person name="Zhao W."/>
            <person name="Sun Y."/>
            <person name="Zhang Z."/>
            <person name="Bao J."/>
            <person name="Han Y."/>
            <person name="Dong L."/>
            <person name="Ji J."/>
            <person name="Chen P."/>
            <person name="Wu S."/>
            <person name="Liu J."/>
            <person name="Xiao Y."/>
            <person name="Bu D."/>
            <person name="Tan J."/>
            <person name="Yang L."/>
            <person name="Ye C."/>
            <person name="Zhang J."/>
            <person name="Xu J."/>
            <person name="Zhou Y."/>
            <person name="Yu Y."/>
            <person name="Zhang B."/>
            <person name="Zhuang S."/>
            <person name="Wei H."/>
            <person name="Liu B."/>
            <person name="Lei M."/>
            <person name="Yu H."/>
            <person name="Li Y."/>
            <person name="Xu H."/>
            <person name="Wei S."/>
            <person name="He X."/>
            <person name="Fang L."/>
            <person name="Zhang Z."/>
            <person name="Zhang Y."/>
            <person name="Huang X."/>
            <person name="Su Z."/>
            <person name="Tong W."/>
            <person name="Li J."/>
            <person name="Tong Z."/>
            <person name="Li S."/>
            <person name="Ye J."/>
            <person name="Wang L."/>
            <person name="Fang L."/>
            <person name="Lei T."/>
            <person name="Chen C."/>
            <person name="Chen H."/>
            <person name="Xu Z."/>
            <person name="Li H."/>
            <person name="Huang H."/>
            <person name="Zhang F."/>
            <person name="Xu H."/>
            <person name="Li N."/>
            <person name="Zhao C."/>
            <person name="Li S."/>
            <person name="Dong L."/>
            <person name="Huang Y."/>
            <person name="Li L."/>
            <person name="Xi Y."/>
            <person name="Qi Q."/>
            <person name="Li W."/>
            <person name="Zhang B."/>
            <person name="Hu W."/>
            <person name="Zhang Y."/>
            <person name="Tian X."/>
            <person name="Jiao Y."/>
            <person name="Liang X."/>
            <person name="Jin J."/>
            <person name="Gao L."/>
            <person name="Zheng W."/>
            <person name="Hao B."/>
            <person name="Liu S."/>
            <person name="Wang W."/>
            <person name="Yuan L."/>
            <person name="Cao M."/>
            <person name="McDermott J."/>
            <person name="Samudrala R."/>
            <person name="Wang J."/>
            <person name="Wong G.K."/>
            <person name="Yang H."/>
        </authorList>
    </citation>
    <scope>NUCLEOTIDE SEQUENCE [LARGE SCALE GENOMIC DNA]</scope>
    <source>
        <strain evidence="8">cv. 93-11</strain>
    </source>
</reference>
<dbReference type="GO" id="GO:0008270">
    <property type="term" value="F:zinc ion binding"/>
    <property type="evidence" value="ECO:0007669"/>
    <property type="project" value="UniProtKB-KW"/>
</dbReference>
<dbReference type="InterPro" id="IPR018289">
    <property type="entry name" value="MULE_transposase_dom"/>
</dbReference>
<evidence type="ECO:0000256" key="1">
    <source>
        <dbReference type="ARBA" id="ARBA00022723"/>
    </source>
</evidence>
<dbReference type="InterPro" id="IPR004330">
    <property type="entry name" value="FAR1_DNA_bnd_dom"/>
</dbReference>
<dbReference type="InterPro" id="IPR007527">
    <property type="entry name" value="Znf_SWIM"/>
</dbReference>